<keyword evidence="4" id="KW-0732">Signal</keyword>
<keyword evidence="7 9" id="KW-0326">Glycosidase</keyword>
<evidence type="ECO:0000256" key="9">
    <source>
        <dbReference type="RuleBase" id="RU361169"/>
    </source>
</evidence>
<keyword evidence="3" id="KW-0964">Secreted</keyword>
<evidence type="ECO:0000256" key="7">
    <source>
        <dbReference type="ARBA" id="ARBA00023295"/>
    </source>
</evidence>
<accession>A0A0K6G4B7</accession>
<keyword evidence="8" id="KW-0961">Cell wall biogenesis/degradation</keyword>
<evidence type="ECO:0000313" key="10">
    <source>
        <dbReference type="EMBL" id="CUA73213.1"/>
    </source>
</evidence>
<keyword evidence="5 9" id="KW-0378">Hydrolase</keyword>
<sequence>MTVMHSEDVLLENIFVSSRSKSGSPARNTDGADTIASNRITFRGWEVDNGDDSIALKANSTNILMENMVFRNGQGIAMGSIGQYNGVYEYIENVVARNVTCVGTKYAARIKTWTGIQQGYPPNGGGGGTGVVRNITWKDFHLIDVYQRAFEVTQCNSYSGATGGCDTSTLQISNVTLGLMTGNITYSILARMQCSGAAPCQNIRFDGMDRIKVSGTGARIKCSNVATPI</sequence>
<evidence type="ECO:0000256" key="8">
    <source>
        <dbReference type="ARBA" id="ARBA00023316"/>
    </source>
</evidence>
<dbReference type="Proteomes" id="UP000044841">
    <property type="component" value="Unassembled WGS sequence"/>
</dbReference>
<keyword evidence="6" id="KW-0325">Glycoprotein</keyword>
<protein>
    <submittedName>
        <fullName evidence="10">Alpha-L-rhamnosidase rgxB</fullName>
    </submittedName>
</protein>
<dbReference type="PANTHER" id="PTHR31736">
    <property type="match status" value="1"/>
</dbReference>
<dbReference type="Gene3D" id="2.160.20.10">
    <property type="entry name" value="Single-stranded right-handed beta-helix, Pectin lyase-like"/>
    <property type="match status" value="1"/>
</dbReference>
<evidence type="ECO:0000256" key="1">
    <source>
        <dbReference type="ARBA" id="ARBA00004613"/>
    </source>
</evidence>
<dbReference type="AlphaFoldDB" id="A0A0K6G4B7"/>
<organism evidence="10 11">
    <name type="scientific">Rhizoctonia solani</name>
    <dbReference type="NCBI Taxonomy" id="456999"/>
    <lineage>
        <taxon>Eukaryota</taxon>
        <taxon>Fungi</taxon>
        <taxon>Dikarya</taxon>
        <taxon>Basidiomycota</taxon>
        <taxon>Agaricomycotina</taxon>
        <taxon>Agaricomycetes</taxon>
        <taxon>Cantharellales</taxon>
        <taxon>Ceratobasidiaceae</taxon>
        <taxon>Rhizoctonia</taxon>
    </lineage>
</organism>
<evidence type="ECO:0000256" key="2">
    <source>
        <dbReference type="ARBA" id="ARBA00008834"/>
    </source>
</evidence>
<dbReference type="InterPro" id="IPR012334">
    <property type="entry name" value="Pectin_lyas_fold"/>
</dbReference>
<gene>
    <name evidence="10" type="ORF">RSOLAG22IIIB_10615</name>
</gene>
<dbReference type="PANTHER" id="PTHR31736:SF8">
    <property type="entry name" value="PUTATIVE (AFU_ORTHOLOGUE AFUA_7G06410)-RELATED"/>
    <property type="match status" value="1"/>
</dbReference>
<dbReference type="EMBL" id="CYGV01001357">
    <property type="protein sequence ID" value="CUA73213.1"/>
    <property type="molecule type" value="Genomic_DNA"/>
</dbReference>
<comment type="subcellular location">
    <subcellularLocation>
        <location evidence="1">Secreted</location>
    </subcellularLocation>
</comment>
<evidence type="ECO:0000256" key="5">
    <source>
        <dbReference type="ARBA" id="ARBA00022801"/>
    </source>
</evidence>
<dbReference type="SUPFAM" id="SSF51126">
    <property type="entry name" value="Pectin lyase-like"/>
    <property type="match status" value="1"/>
</dbReference>
<proteinExistence type="inferred from homology"/>
<dbReference type="GO" id="GO:0071555">
    <property type="term" value="P:cell wall organization"/>
    <property type="evidence" value="ECO:0007669"/>
    <property type="project" value="UniProtKB-KW"/>
</dbReference>
<evidence type="ECO:0000256" key="3">
    <source>
        <dbReference type="ARBA" id="ARBA00022525"/>
    </source>
</evidence>
<dbReference type="InterPro" id="IPR011050">
    <property type="entry name" value="Pectin_lyase_fold/virulence"/>
</dbReference>
<evidence type="ECO:0000256" key="4">
    <source>
        <dbReference type="ARBA" id="ARBA00022729"/>
    </source>
</evidence>
<dbReference type="GO" id="GO:0005975">
    <property type="term" value="P:carbohydrate metabolic process"/>
    <property type="evidence" value="ECO:0007669"/>
    <property type="project" value="InterPro"/>
</dbReference>
<reference evidence="10 11" key="1">
    <citation type="submission" date="2015-07" db="EMBL/GenBank/DDBJ databases">
        <authorList>
            <person name="Noorani M."/>
        </authorList>
    </citation>
    <scope>NUCLEOTIDE SEQUENCE [LARGE SCALE GENOMIC DNA]</scope>
    <source>
        <strain evidence="10">BBA 69670</strain>
    </source>
</reference>
<evidence type="ECO:0000313" key="11">
    <source>
        <dbReference type="Proteomes" id="UP000044841"/>
    </source>
</evidence>
<dbReference type="InterPro" id="IPR000743">
    <property type="entry name" value="Glyco_hydro_28"/>
</dbReference>
<keyword evidence="11" id="KW-1185">Reference proteome</keyword>
<dbReference type="Pfam" id="PF00295">
    <property type="entry name" value="Glyco_hydro_28"/>
    <property type="match status" value="1"/>
</dbReference>
<comment type="similarity">
    <text evidence="2 9">Belongs to the glycosyl hydrolase 28 family.</text>
</comment>
<dbReference type="GO" id="GO:0004650">
    <property type="term" value="F:polygalacturonase activity"/>
    <property type="evidence" value="ECO:0007669"/>
    <property type="project" value="InterPro"/>
</dbReference>
<evidence type="ECO:0000256" key="6">
    <source>
        <dbReference type="ARBA" id="ARBA00023180"/>
    </source>
</evidence>
<name>A0A0K6G4B7_9AGAM</name>
<dbReference type="GO" id="GO:0005576">
    <property type="term" value="C:extracellular region"/>
    <property type="evidence" value="ECO:0007669"/>
    <property type="project" value="UniProtKB-SubCell"/>
</dbReference>